<dbReference type="PANTHER" id="PTHR32089:SF112">
    <property type="entry name" value="LYSOZYME-LIKE PROTEIN-RELATED"/>
    <property type="match status" value="1"/>
</dbReference>
<evidence type="ECO:0000256" key="1">
    <source>
        <dbReference type="ARBA" id="ARBA00023224"/>
    </source>
</evidence>
<dbReference type="OrthoDB" id="3192at2"/>
<dbReference type="EMBL" id="WHYR01000115">
    <property type="protein sequence ID" value="MQL54029.1"/>
    <property type="molecule type" value="Genomic_DNA"/>
</dbReference>
<evidence type="ECO:0000313" key="4">
    <source>
        <dbReference type="EMBL" id="MQL54029.1"/>
    </source>
</evidence>
<gene>
    <name evidence="4" type="ORF">GFC01_17575</name>
</gene>
<sequence length="302" mass="32526">MHDQLLQNFNKYESCQQQLDESANGVTEKLNPLTCALEMAPHIKNLLGEEIGFYVSDLNTYTYCSPGKVKLALVAGDAVKEGSTAFQTMRNASRTVVRIGKEVYGLPYLGIGYPLTNPENGTVIGSIVTTTPIERQENLASISKRIEEQVNAISMATSNLSATSEELAATTETLGGNARGIREEIKKTDGIVALIQEIAEQTHMLGLNAAIEAARVGDAGRGFNVVAGEIRKLSQDTQRSVKDILQTLKDMQQAIIELTQSIEQMAAATQQQAASAQEISASVNELGAVAAELKQQADELIK</sequence>
<feature type="domain" description="Methyl-accepting transducer" evidence="3">
    <location>
        <begin position="137"/>
        <end position="302"/>
    </location>
</feature>
<evidence type="ECO:0000256" key="2">
    <source>
        <dbReference type="PROSITE-ProRule" id="PRU00284"/>
    </source>
</evidence>
<reference evidence="4 5" key="1">
    <citation type="submission" date="2019-10" db="EMBL/GenBank/DDBJ databases">
        <title>Comparative genomics of sulfur disproportionating microorganisms.</title>
        <authorList>
            <person name="Ward L.M."/>
            <person name="Bertran E."/>
            <person name="Johnston D."/>
        </authorList>
    </citation>
    <scope>NUCLEOTIDE SEQUENCE [LARGE SCALE GENOMIC DNA]</scope>
    <source>
        <strain evidence="4 5">DSM 14055</strain>
    </source>
</reference>
<dbReference type="GO" id="GO:0016020">
    <property type="term" value="C:membrane"/>
    <property type="evidence" value="ECO:0007669"/>
    <property type="project" value="InterPro"/>
</dbReference>
<evidence type="ECO:0000259" key="3">
    <source>
        <dbReference type="PROSITE" id="PS50111"/>
    </source>
</evidence>
<dbReference type="AlphaFoldDB" id="A0A6N7IWU8"/>
<dbReference type="PROSITE" id="PS50111">
    <property type="entry name" value="CHEMOTAXIS_TRANSDUC_2"/>
    <property type="match status" value="1"/>
</dbReference>
<dbReference type="InterPro" id="IPR004089">
    <property type="entry name" value="MCPsignal_dom"/>
</dbReference>
<dbReference type="Gene3D" id="1.10.287.950">
    <property type="entry name" value="Methyl-accepting chemotaxis protein"/>
    <property type="match status" value="1"/>
</dbReference>
<dbReference type="PANTHER" id="PTHR32089">
    <property type="entry name" value="METHYL-ACCEPTING CHEMOTAXIS PROTEIN MCPB"/>
    <property type="match status" value="1"/>
</dbReference>
<dbReference type="GO" id="GO:0007165">
    <property type="term" value="P:signal transduction"/>
    <property type="evidence" value="ECO:0007669"/>
    <property type="project" value="UniProtKB-KW"/>
</dbReference>
<keyword evidence="5" id="KW-1185">Reference proteome</keyword>
<name>A0A6N7IWU8_9FIRM</name>
<dbReference type="SMART" id="SM00283">
    <property type="entry name" value="MA"/>
    <property type="match status" value="1"/>
</dbReference>
<protein>
    <submittedName>
        <fullName evidence="4">Chemotaxis protein</fullName>
    </submittedName>
</protein>
<comment type="caution">
    <text evidence="4">The sequence shown here is derived from an EMBL/GenBank/DDBJ whole genome shotgun (WGS) entry which is preliminary data.</text>
</comment>
<proteinExistence type="predicted"/>
<dbReference type="SUPFAM" id="SSF58104">
    <property type="entry name" value="Methyl-accepting chemotaxis protein (MCP) signaling domain"/>
    <property type="match status" value="1"/>
</dbReference>
<dbReference type="Pfam" id="PF00015">
    <property type="entry name" value="MCPsignal"/>
    <property type="match status" value="1"/>
</dbReference>
<keyword evidence="1 2" id="KW-0807">Transducer</keyword>
<organism evidence="4 5">
    <name type="scientific">Desulfofundulus thermobenzoicus</name>
    <dbReference type="NCBI Taxonomy" id="29376"/>
    <lineage>
        <taxon>Bacteria</taxon>
        <taxon>Bacillati</taxon>
        <taxon>Bacillota</taxon>
        <taxon>Clostridia</taxon>
        <taxon>Eubacteriales</taxon>
        <taxon>Peptococcaceae</taxon>
        <taxon>Desulfofundulus</taxon>
    </lineage>
</organism>
<evidence type="ECO:0000313" key="5">
    <source>
        <dbReference type="Proteomes" id="UP000441717"/>
    </source>
</evidence>
<accession>A0A6N7IWU8</accession>
<dbReference type="Proteomes" id="UP000441717">
    <property type="component" value="Unassembled WGS sequence"/>
</dbReference>